<dbReference type="GO" id="GO:0002100">
    <property type="term" value="P:tRNA wobble adenosine to inosine editing"/>
    <property type="evidence" value="ECO:0007669"/>
    <property type="project" value="InterPro"/>
</dbReference>
<feature type="region of interest" description="Disordered" evidence="9">
    <location>
        <begin position="182"/>
        <end position="235"/>
    </location>
</feature>
<keyword evidence="7" id="KW-0862">Zinc</keyword>
<evidence type="ECO:0000256" key="5">
    <source>
        <dbReference type="ARBA" id="ARBA00022723"/>
    </source>
</evidence>
<dbReference type="GO" id="GO:0008270">
    <property type="term" value="F:zinc ion binding"/>
    <property type="evidence" value="ECO:0007669"/>
    <property type="project" value="InterPro"/>
</dbReference>
<evidence type="ECO:0000313" key="11">
    <source>
        <dbReference type="EMBL" id="RSH83327.1"/>
    </source>
</evidence>
<evidence type="ECO:0000256" key="2">
    <source>
        <dbReference type="ARBA" id="ARBA00010669"/>
    </source>
</evidence>
<protein>
    <recommendedName>
        <fullName evidence="3">tRNA(adenine(34)) deaminase</fullName>
        <ecNumber evidence="3">3.5.4.33</ecNumber>
    </recommendedName>
</protein>
<dbReference type="SUPFAM" id="SSF53927">
    <property type="entry name" value="Cytidine deaminase-like"/>
    <property type="match status" value="1"/>
</dbReference>
<evidence type="ECO:0000256" key="8">
    <source>
        <dbReference type="ARBA" id="ARBA00048045"/>
    </source>
</evidence>
<feature type="compositionally biased region" description="Low complexity" evidence="9">
    <location>
        <begin position="182"/>
        <end position="205"/>
    </location>
</feature>
<dbReference type="GO" id="GO:0052717">
    <property type="term" value="F:tRNA-specific adenosine-34 deaminase activity"/>
    <property type="evidence" value="ECO:0007669"/>
    <property type="project" value="UniProtKB-EC"/>
</dbReference>
<reference evidence="11 12" key="1">
    <citation type="submission" date="2018-11" db="EMBL/GenBank/DDBJ databases">
        <title>Genome sequence of Apiotrichum porosum DSM 27194.</title>
        <authorList>
            <person name="Aliyu H."/>
            <person name="Gorte O."/>
            <person name="Ochsenreither K."/>
        </authorList>
    </citation>
    <scope>NUCLEOTIDE SEQUENCE [LARGE SCALE GENOMIC DNA]</scope>
    <source>
        <strain evidence="11 12">DSM 27194</strain>
    </source>
</reference>
<dbReference type="Gene3D" id="3.40.140.10">
    <property type="entry name" value="Cytidine Deaminase, domain 2"/>
    <property type="match status" value="1"/>
</dbReference>
<dbReference type="GO" id="GO:0005737">
    <property type="term" value="C:cytoplasm"/>
    <property type="evidence" value="ECO:0007669"/>
    <property type="project" value="TreeGrafter"/>
</dbReference>
<evidence type="ECO:0000256" key="6">
    <source>
        <dbReference type="ARBA" id="ARBA00022801"/>
    </source>
</evidence>
<dbReference type="FunFam" id="3.40.140.10:FF:000039">
    <property type="entry name" value="tRNA-specific adenosine deaminase"/>
    <property type="match status" value="1"/>
</dbReference>
<evidence type="ECO:0000256" key="4">
    <source>
        <dbReference type="ARBA" id="ARBA00022694"/>
    </source>
</evidence>
<feature type="domain" description="CMP/dCMP-type deaminase" evidence="10">
    <location>
        <begin position="14"/>
        <end position="123"/>
    </location>
</feature>
<name>A0A427XWZ9_9TREE</name>
<dbReference type="PROSITE" id="PS00903">
    <property type="entry name" value="CYT_DCMP_DEAMINASES_1"/>
    <property type="match status" value="1"/>
</dbReference>
<keyword evidence="12" id="KW-1185">Reference proteome</keyword>
<dbReference type="RefSeq" id="XP_028477279.1">
    <property type="nucleotide sequence ID" value="XM_028622387.1"/>
</dbReference>
<evidence type="ECO:0000259" key="10">
    <source>
        <dbReference type="PROSITE" id="PS51747"/>
    </source>
</evidence>
<dbReference type="PANTHER" id="PTHR11079">
    <property type="entry name" value="CYTOSINE DEAMINASE FAMILY MEMBER"/>
    <property type="match status" value="1"/>
</dbReference>
<dbReference type="InterPro" id="IPR002125">
    <property type="entry name" value="CMP_dCMP_dom"/>
</dbReference>
<dbReference type="EC" id="3.5.4.33" evidence="3"/>
<comment type="similarity">
    <text evidence="2">Belongs to the cytidine and deoxycytidylate deaminase family. ADAT2 subfamily.</text>
</comment>
<proteinExistence type="inferred from homology"/>
<comment type="catalytic activity">
    <reaction evidence="8">
        <text>adenosine(34) in tRNA + H2O + H(+) = inosine(34) in tRNA + NH4(+)</text>
        <dbReference type="Rhea" id="RHEA:43168"/>
        <dbReference type="Rhea" id="RHEA-COMP:10373"/>
        <dbReference type="Rhea" id="RHEA-COMP:10374"/>
        <dbReference type="ChEBI" id="CHEBI:15377"/>
        <dbReference type="ChEBI" id="CHEBI:15378"/>
        <dbReference type="ChEBI" id="CHEBI:28938"/>
        <dbReference type="ChEBI" id="CHEBI:74411"/>
        <dbReference type="ChEBI" id="CHEBI:82852"/>
        <dbReference type="EC" id="3.5.4.33"/>
    </reaction>
</comment>
<keyword evidence="5" id="KW-0479">Metal-binding</keyword>
<dbReference type="Proteomes" id="UP000279236">
    <property type="component" value="Unassembled WGS sequence"/>
</dbReference>
<dbReference type="GO" id="GO:0052718">
    <property type="term" value="C:tRNA-specific adenosine-34 deaminase complex"/>
    <property type="evidence" value="ECO:0007669"/>
    <property type="project" value="UniProtKB-ARBA"/>
</dbReference>
<evidence type="ECO:0000313" key="12">
    <source>
        <dbReference type="Proteomes" id="UP000279236"/>
    </source>
</evidence>
<gene>
    <name evidence="11" type="primary">TAD2</name>
    <name evidence="11" type="ORF">EHS24_007005</name>
</gene>
<keyword evidence="6" id="KW-0378">Hydrolase</keyword>
<dbReference type="Pfam" id="PF00383">
    <property type="entry name" value="dCMP_cyt_deam_1"/>
    <property type="match status" value="1"/>
</dbReference>
<dbReference type="PANTHER" id="PTHR11079:SF149">
    <property type="entry name" value="TRNA-SPECIFIC ADENOSINE DEAMINASE 2"/>
    <property type="match status" value="1"/>
</dbReference>
<dbReference type="InterPro" id="IPR016193">
    <property type="entry name" value="Cytidine_deaminase-like"/>
</dbReference>
<dbReference type="STRING" id="105984.A0A427XWZ9"/>
<evidence type="ECO:0000256" key="9">
    <source>
        <dbReference type="SAM" id="MobiDB-lite"/>
    </source>
</evidence>
<dbReference type="CDD" id="cd01285">
    <property type="entry name" value="nucleoside_deaminase"/>
    <property type="match status" value="1"/>
</dbReference>
<dbReference type="PROSITE" id="PS51747">
    <property type="entry name" value="CYT_DCMP_DEAMINASES_2"/>
    <property type="match status" value="1"/>
</dbReference>
<evidence type="ECO:0000256" key="1">
    <source>
        <dbReference type="ARBA" id="ARBA00001947"/>
    </source>
</evidence>
<evidence type="ECO:0000256" key="3">
    <source>
        <dbReference type="ARBA" id="ARBA00012740"/>
    </source>
</evidence>
<dbReference type="EMBL" id="RSCE01000004">
    <property type="protein sequence ID" value="RSH83327.1"/>
    <property type="molecule type" value="Genomic_DNA"/>
</dbReference>
<organism evidence="11 12">
    <name type="scientific">Apiotrichum porosum</name>
    <dbReference type="NCBI Taxonomy" id="105984"/>
    <lineage>
        <taxon>Eukaryota</taxon>
        <taxon>Fungi</taxon>
        <taxon>Dikarya</taxon>
        <taxon>Basidiomycota</taxon>
        <taxon>Agaricomycotina</taxon>
        <taxon>Tremellomycetes</taxon>
        <taxon>Trichosporonales</taxon>
        <taxon>Trichosporonaceae</taxon>
        <taxon>Apiotrichum</taxon>
    </lineage>
</organism>
<comment type="cofactor">
    <cofactor evidence="1">
        <name>Zn(2+)</name>
        <dbReference type="ChEBI" id="CHEBI:29105"/>
    </cofactor>
</comment>
<accession>A0A427XWZ9</accession>
<dbReference type="AlphaFoldDB" id="A0A427XWZ9"/>
<keyword evidence="4" id="KW-0819">tRNA processing</keyword>
<evidence type="ECO:0000256" key="7">
    <source>
        <dbReference type="ARBA" id="ARBA00022833"/>
    </source>
</evidence>
<dbReference type="InterPro" id="IPR016192">
    <property type="entry name" value="APOBEC/CMP_deaminase_Zn-bd"/>
</dbReference>
<dbReference type="GeneID" id="39591548"/>
<dbReference type="OrthoDB" id="1701769at2759"/>
<sequence>MNKAIYVPVEEQNEEDRKWMAEALAMAQEALDNEEVPVGCVFVRDGQAIARARNRTNEWRNATLHAELEAIDHLLPFNPPPLSAITLYVTVEPCVMCASALRQVGIGRVVYGCGNDRFGGCGSVLDVSTSDMLDTHAPFEAVGGFYREEAIMMLRRFYMSENQNAPNPKKKASRVLKTEIAPMPSSATASSATTPASSRSTSVAPGDKLLPLPMPIGGTLVSTPRGMTPAPGGQQ</sequence>
<comment type="caution">
    <text evidence="11">The sequence shown here is derived from an EMBL/GenBank/DDBJ whole genome shotgun (WGS) entry which is preliminary data.</text>
</comment>
<dbReference type="GO" id="GO:0005634">
    <property type="term" value="C:nucleus"/>
    <property type="evidence" value="ECO:0007669"/>
    <property type="project" value="TreeGrafter"/>
</dbReference>